<evidence type="ECO:0000259" key="2">
    <source>
        <dbReference type="Pfam" id="PF01266"/>
    </source>
</evidence>
<protein>
    <submittedName>
        <fullName evidence="3">FAD-binding oxidoreductase</fullName>
    </submittedName>
</protein>
<dbReference type="Gene3D" id="3.30.9.10">
    <property type="entry name" value="D-Amino Acid Oxidase, subunit A, domain 2"/>
    <property type="match status" value="1"/>
</dbReference>
<gene>
    <name evidence="3" type="ORF">H0485_10220</name>
</gene>
<dbReference type="InterPro" id="IPR036188">
    <property type="entry name" value="FAD/NAD-bd_sf"/>
</dbReference>
<keyword evidence="4" id="KW-1185">Reference proteome</keyword>
<dbReference type="Proteomes" id="UP001198571">
    <property type="component" value="Unassembled WGS sequence"/>
</dbReference>
<name>A0ABS8CLW1_9RHOB</name>
<dbReference type="Pfam" id="PF01266">
    <property type="entry name" value="DAO"/>
    <property type="match status" value="1"/>
</dbReference>
<evidence type="ECO:0000256" key="1">
    <source>
        <dbReference type="ARBA" id="ARBA00023002"/>
    </source>
</evidence>
<dbReference type="PANTHER" id="PTHR13847:SF281">
    <property type="entry name" value="FAD DEPENDENT OXIDOREDUCTASE DOMAIN-CONTAINING PROTEIN"/>
    <property type="match status" value="1"/>
</dbReference>
<dbReference type="EMBL" id="JACDXX010000008">
    <property type="protein sequence ID" value="MCB5410374.1"/>
    <property type="molecule type" value="Genomic_DNA"/>
</dbReference>
<dbReference type="PANTHER" id="PTHR13847">
    <property type="entry name" value="SARCOSINE DEHYDROGENASE-RELATED"/>
    <property type="match status" value="1"/>
</dbReference>
<dbReference type="Gene3D" id="3.50.50.60">
    <property type="entry name" value="FAD/NAD(P)-binding domain"/>
    <property type="match status" value="1"/>
</dbReference>
<proteinExistence type="predicted"/>
<dbReference type="SUPFAM" id="SSF51905">
    <property type="entry name" value="FAD/NAD(P)-binding domain"/>
    <property type="match status" value="1"/>
</dbReference>
<dbReference type="PRINTS" id="PR00419">
    <property type="entry name" value="ADXRDTASE"/>
</dbReference>
<dbReference type="RefSeq" id="WP_226935278.1">
    <property type="nucleotide sequence ID" value="NZ_JACDXX010000008.1"/>
</dbReference>
<evidence type="ECO:0000313" key="3">
    <source>
        <dbReference type="EMBL" id="MCB5410374.1"/>
    </source>
</evidence>
<sequence length="437" mass="47895">MPGAQTKYTPYWWEAAPLQSEPVRELTPACDIAIIGAGYAGLCAALHLARAGRTVQVFEREKTGFGASSRNGGITSGNLRPGAAALTASYGAERAARITAEGHEARRYLQHFISSEQLDCDFQPVGRFYGAMTRAEYTLLARQADELARETGVTSFAVPRTEVSQHISTDLYMGGSVRMDIGGLHPAKFQAALLRAARAAGVAIHSECRVESVSEGTHKHKVSTERGTVFAREVIVCTNGYTDHADRWLRQRLVPLRSRIIATEVLGSERVKALVPGLKMLTDTRAMTYYFRPSPDGSRLLFGGRDTGLLGDNEVPTRANKRELLRIFPELEGVQISHSWSGYVAMNRNMLPRIFNRGAIHYATGFCGSGVVWAPWLGLKIAEKLLGSAARPSAFDFSPPGLVPTFRGKAWFMPAVFANLGLQDRRALARNQRERSA</sequence>
<dbReference type="InterPro" id="IPR006076">
    <property type="entry name" value="FAD-dep_OxRdtase"/>
</dbReference>
<reference evidence="3 4" key="1">
    <citation type="submission" date="2020-07" db="EMBL/GenBank/DDBJ databases">
        <title>Pseudogemmobacter sp. nov., isolated from poultry manure in Taiwan.</title>
        <authorList>
            <person name="Lin S.-Y."/>
            <person name="Tang Y.-S."/>
            <person name="Young C.-C."/>
        </authorList>
    </citation>
    <scope>NUCLEOTIDE SEQUENCE [LARGE SCALE GENOMIC DNA]</scope>
    <source>
        <strain evidence="3 4">CC-YST710</strain>
    </source>
</reference>
<accession>A0ABS8CLW1</accession>
<organism evidence="3 4">
    <name type="scientific">Pseudogemmobacter faecipullorum</name>
    <dbReference type="NCBI Taxonomy" id="2755041"/>
    <lineage>
        <taxon>Bacteria</taxon>
        <taxon>Pseudomonadati</taxon>
        <taxon>Pseudomonadota</taxon>
        <taxon>Alphaproteobacteria</taxon>
        <taxon>Rhodobacterales</taxon>
        <taxon>Paracoccaceae</taxon>
        <taxon>Pseudogemmobacter</taxon>
    </lineage>
</organism>
<evidence type="ECO:0000313" key="4">
    <source>
        <dbReference type="Proteomes" id="UP001198571"/>
    </source>
</evidence>
<comment type="caution">
    <text evidence="3">The sequence shown here is derived from an EMBL/GenBank/DDBJ whole genome shotgun (WGS) entry which is preliminary data.</text>
</comment>
<feature type="domain" description="FAD dependent oxidoreductase" evidence="2">
    <location>
        <begin position="31"/>
        <end position="383"/>
    </location>
</feature>
<keyword evidence="1" id="KW-0560">Oxidoreductase</keyword>